<dbReference type="Proteomes" id="UP000074561">
    <property type="component" value="Chromosome"/>
</dbReference>
<name>A0A127QAS1_9BURK</name>
<dbReference type="STRING" id="279113.CPter91_4413"/>
<dbReference type="EMBL" id="CP013234">
    <property type="protein sequence ID" value="AMP06722.1"/>
    <property type="molecule type" value="Genomic_DNA"/>
</dbReference>
<dbReference type="NCBIfam" id="TIGR02523">
    <property type="entry name" value="type_IV_pilV"/>
    <property type="match status" value="1"/>
</dbReference>
<proteinExistence type="predicted"/>
<accession>A0A127QAS1</accession>
<dbReference type="PATRIC" id="fig|279113.9.peg.4374"/>
<protein>
    <submittedName>
        <fullName evidence="2">Type IV pilus modification protein PilV</fullName>
    </submittedName>
</protein>
<keyword evidence="1" id="KW-0472">Membrane</keyword>
<organism evidence="2 3">
    <name type="scientific">Collimonas pratensis</name>
    <dbReference type="NCBI Taxonomy" id="279113"/>
    <lineage>
        <taxon>Bacteria</taxon>
        <taxon>Pseudomonadati</taxon>
        <taxon>Pseudomonadota</taxon>
        <taxon>Betaproteobacteria</taxon>
        <taxon>Burkholderiales</taxon>
        <taxon>Oxalobacteraceae</taxon>
        <taxon>Collimonas</taxon>
    </lineage>
</organism>
<evidence type="ECO:0000313" key="2">
    <source>
        <dbReference type="EMBL" id="AMP06722.1"/>
    </source>
</evidence>
<reference evidence="2 3" key="1">
    <citation type="submission" date="2015-11" db="EMBL/GenBank/DDBJ databases">
        <title>Exploring the genomic traits of fungus-feeding bacterial genus Collimonas.</title>
        <authorList>
            <person name="Song C."/>
            <person name="Schmidt R."/>
            <person name="de Jager V."/>
            <person name="Krzyzanowska D."/>
            <person name="Jongedijk E."/>
            <person name="Cankar K."/>
            <person name="Beekwilder J."/>
            <person name="van Veen A."/>
            <person name="de Boer W."/>
            <person name="van Veen J.A."/>
            <person name="Garbeva P."/>
        </authorList>
    </citation>
    <scope>NUCLEOTIDE SEQUENCE [LARGE SCALE GENOMIC DNA]</scope>
    <source>
        <strain evidence="2 3">Ter91</strain>
    </source>
</reference>
<dbReference type="AlphaFoldDB" id="A0A127QAS1"/>
<evidence type="ECO:0000313" key="3">
    <source>
        <dbReference type="Proteomes" id="UP000074561"/>
    </source>
</evidence>
<keyword evidence="1" id="KW-1133">Transmembrane helix</keyword>
<evidence type="ECO:0000256" key="1">
    <source>
        <dbReference type="SAM" id="Phobius"/>
    </source>
</evidence>
<keyword evidence="1" id="KW-0812">Transmembrane</keyword>
<dbReference type="RefSeq" id="WP_061943375.1">
    <property type="nucleotide sequence ID" value="NZ_CP013234.1"/>
</dbReference>
<dbReference type="OrthoDB" id="193195at2"/>
<dbReference type="KEGG" id="cpra:CPter91_4413"/>
<feature type="transmembrane region" description="Helical" evidence="1">
    <location>
        <begin position="12"/>
        <end position="33"/>
    </location>
</feature>
<sequence length="143" mass="15016">MKISLKQQSGFFLLEVLIAVLIFSFGILGLVGLQATTINNSVSAEDRSQAALLADNLVGMMWAKSKLVGGSCDLLCATDAGSAKDYTNWKTQVAASLQSGVGKATLDATNPSLVTISITWTAASKSNNTKTASHNYTTEVVVQ</sequence>
<gene>
    <name evidence="2" type="primary">pilV</name>
    <name evidence="2" type="ORF">CPter91_4413</name>
</gene>
<dbReference type="InterPro" id="IPR013362">
    <property type="entry name" value="Pilus_4_PilV"/>
</dbReference>